<keyword evidence="10" id="KW-1185">Reference proteome</keyword>
<feature type="compositionally biased region" description="Basic and acidic residues" evidence="7">
    <location>
        <begin position="1"/>
        <end position="10"/>
    </location>
</feature>
<accession>A0A8H3FXS8</accession>
<keyword evidence="2" id="KW-0813">Transport</keyword>
<evidence type="ECO:0000256" key="1">
    <source>
        <dbReference type="ARBA" id="ARBA00004651"/>
    </source>
</evidence>
<comment type="caution">
    <text evidence="9">The sequence shown here is derived from an EMBL/GenBank/DDBJ whole genome shotgun (WGS) entry which is preliminary data.</text>
</comment>
<evidence type="ECO:0000256" key="7">
    <source>
        <dbReference type="SAM" id="MobiDB-lite"/>
    </source>
</evidence>
<feature type="transmembrane region" description="Helical" evidence="8">
    <location>
        <begin position="215"/>
        <end position="239"/>
    </location>
</feature>
<feature type="transmembrane region" description="Helical" evidence="8">
    <location>
        <begin position="66"/>
        <end position="87"/>
    </location>
</feature>
<name>A0A8H3FXS8_9LECA</name>
<evidence type="ECO:0000313" key="9">
    <source>
        <dbReference type="EMBL" id="CAF9934226.1"/>
    </source>
</evidence>
<evidence type="ECO:0000313" key="10">
    <source>
        <dbReference type="Proteomes" id="UP000664521"/>
    </source>
</evidence>
<feature type="transmembrane region" description="Helical" evidence="8">
    <location>
        <begin position="251"/>
        <end position="271"/>
    </location>
</feature>
<dbReference type="PANTHER" id="PTHR43549:SF2">
    <property type="entry name" value="MULTIDRUG RESISTANCE PROTEIN NORM-RELATED"/>
    <property type="match status" value="1"/>
</dbReference>
<dbReference type="EMBL" id="CAJPDS010000073">
    <property type="protein sequence ID" value="CAF9934226.1"/>
    <property type="molecule type" value="Genomic_DNA"/>
</dbReference>
<organism evidence="9 10">
    <name type="scientific">Heterodermia speciosa</name>
    <dbReference type="NCBI Taxonomy" id="116794"/>
    <lineage>
        <taxon>Eukaryota</taxon>
        <taxon>Fungi</taxon>
        <taxon>Dikarya</taxon>
        <taxon>Ascomycota</taxon>
        <taxon>Pezizomycotina</taxon>
        <taxon>Lecanoromycetes</taxon>
        <taxon>OSLEUM clade</taxon>
        <taxon>Lecanoromycetidae</taxon>
        <taxon>Caliciales</taxon>
        <taxon>Physciaceae</taxon>
        <taxon>Heterodermia</taxon>
    </lineage>
</organism>
<keyword evidence="6 8" id="KW-0472">Membrane</keyword>
<sequence>MSSPKSEDAAPHISELPDQVSGHTSTGKHVPDMRHVATTSSATLSRQRYRVESEISARSKAYRLPLSRYTGSLFFNFFAFLLPALYGTLSKLWVAQIDSSKVVTTDIYTYIGVIVEVLNEGLPRSAFLIIGDKSTRSLRSRIGLSYTLIATQILLGAVMTVVFLSSSEHLAGAFVPKDVRHSSLTYVRISSVSALSSAMEVAVSSCTRALDHPDIPLLISSVKFAVNIVLDLIIISKFHVHSIHPTVNTQAVVRLVCDMVSAISGLLYFIFITTRMQRQTEDIAGSRRISFRALRILVRPSIYTFVESALRNALYLWLVSGIISMSADYATAWGVFNTIRWGLVMVPVQALEASTLTFVGHRWGQWRARMGPEIRRPKASWQDLRSKFH</sequence>
<keyword evidence="4 8" id="KW-0812">Transmembrane</keyword>
<dbReference type="Proteomes" id="UP000664521">
    <property type="component" value="Unassembled WGS sequence"/>
</dbReference>
<proteinExistence type="predicted"/>
<evidence type="ECO:0000256" key="4">
    <source>
        <dbReference type="ARBA" id="ARBA00022692"/>
    </source>
</evidence>
<evidence type="ECO:0000256" key="2">
    <source>
        <dbReference type="ARBA" id="ARBA00022448"/>
    </source>
</evidence>
<gene>
    <name evidence="9" type="ORF">HETSPECPRED_009149</name>
</gene>
<keyword evidence="5 8" id="KW-1133">Transmembrane helix</keyword>
<dbReference type="PANTHER" id="PTHR43549">
    <property type="entry name" value="MULTIDRUG RESISTANCE PROTEIN YPNP-RELATED"/>
    <property type="match status" value="1"/>
</dbReference>
<evidence type="ECO:0000256" key="8">
    <source>
        <dbReference type="SAM" id="Phobius"/>
    </source>
</evidence>
<dbReference type="InterPro" id="IPR052031">
    <property type="entry name" value="Membrane_Transporter-Flippase"/>
</dbReference>
<feature type="transmembrane region" description="Helical" evidence="8">
    <location>
        <begin position="142"/>
        <end position="164"/>
    </location>
</feature>
<feature type="transmembrane region" description="Helical" evidence="8">
    <location>
        <begin position="314"/>
        <end position="335"/>
    </location>
</feature>
<evidence type="ECO:0000256" key="3">
    <source>
        <dbReference type="ARBA" id="ARBA00022475"/>
    </source>
</evidence>
<reference evidence="9" key="1">
    <citation type="submission" date="2021-03" db="EMBL/GenBank/DDBJ databases">
        <authorList>
            <person name="Tagirdzhanova G."/>
        </authorList>
    </citation>
    <scope>NUCLEOTIDE SEQUENCE</scope>
</reference>
<feature type="transmembrane region" description="Helical" evidence="8">
    <location>
        <begin position="184"/>
        <end position="203"/>
    </location>
</feature>
<evidence type="ECO:0000256" key="5">
    <source>
        <dbReference type="ARBA" id="ARBA00022989"/>
    </source>
</evidence>
<dbReference type="AlphaFoldDB" id="A0A8H3FXS8"/>
<evidence type="ECO:0000256" key="6">
    <source>
        <dbReference type="ARBA" id="ARBA00023136"/>
    </source>
</evidence>
<protein>
    <submittedName>
        <fullName evidence="9">Uncharacterized protein</fullName>
    </submittedName>
</protein>
<keyword evidence="3" id="KW-1003">Cell membrane</keyword>
<comment type="subcellular location">
    <subcellularLocation>
        <location evidence="1">Cell membrane</location>
        <topology evidence="1">Multi-pass membrane protein</topology>
    </subcellularLocation>
</comment>
<feature type="region of interest" description="Disordered" evidence="7">
    <location>
        <begin position="1"/>
        <end position="37"/>
    </location>
</feature>
<dbReference type="GO" id="GO:0005886">
    <property type="term" value="C:plasma membrane"/>
    <property type="evidence" value="ECO:0007669"/>
    <property type="project" value="UniProtKB-SubCell"/>
</dbReference>
<dbReference type="OrthoDB" id="2119662at2759"/>